<feature type="region of interest" description="Disordered" evidence="2">
    <location>
        <begin position="867"/>
        <end position="908"/>
    </location>
</feature>
<evidence type="ECO:0000259" key="3">
    <source>
        <dbReference type="PROSITE" id="PS51497"/>
    </source>
</evidence>
<feature type="region of interest" description="Disordered" evidence="2">
    <location>
        <begin position="828"/>
        <end position="855"/>
    </location>
</feature>
<evidence type="ECO:0000313" key="5">
    <source>
        <dbReference type="Proteomes" id="UP001239994"/>
    </source>
</evidence>
<dbReference type="PROSITE" id="PS51497">
    <property type="entry name" value="UMA"/>
    <property type="match status" value="1"/>
</dbReference>
<feature type="region of interest" description="Disordered" evidence="2">
    <location>
        <begin position="48"/>
        <end position="85"/>
    </location>
</feature>
<protein>
    <recommendedName>
        <fullName evidence="3">UMA domain-containing protein</fullName>
    </recommendedName>
</protein>
<dbReference type="PANTHER" id="PTHR14972:SF3">
    <property type="entry name" value="GLUCOCORTICOID-INDUCED TRANSCRIPT 1 PROTEIN"/>
    <property type="match status" value="1"/>
</dbReference>
<evidence type="ECO:0000256" key="1">
    <source>
        <dbReference type="ARBA" id="ARBA00022553"/>
    </source>
</evidence>
<sequence length="908" mass="97291">MLSFLGLRKDSKKSPSERESDGFVFIGETTEEQRQKVKAVNTVQPSTNVIVQPSKSSHAGQSSPAETIQPTSEALPSRTTAEPQGVEAAPALSELLGDIPFTLAPHILAMQAGVPLIPEFVLPRDVNETLASFCYDFTLENSVLRCAVAIMSKTLLNSAQPQQRAKRSNDGTPTTSPASAGNSSTTSGGGGGGNGSRLQPIRATVPYQLLRGNQRSPTRSPSSISVGSNILPITSGCSPTVPAQLPLANPVGNGSVDAWPVTRQRRSPPDSKGSPERCTSSPAFRELPTVRPLGQLEEKASSSSAAFCVRICHVRLTRVTLQGLWSRETESEACCDVMWSIITVIGTWWKGQRPSRYGVLNQSGGPPLWVQSLGSTCLASGPVTPKCTTPRAQETSPHRFTCQEVCPLTQISMLPQSYLPPVAALRAFSTGSGIQYWFWHSVLVICDDGLRSLLLLEAQGYEASEKCQLKTSHMTLCILFSLVHTETKAVQSLCWTGLYSWRLLGAGLRKQERTSTGAHINAQHRGAVLTTSKSFYAAPFCVLTTCVFHLSPFGSPCNFSMFIRDIFMNSTSAFNNRVPDVVSACIADLRSQLQRSKQGSGRHSRDSREHLSPLHCSVINTPSTISIASQASSLMSKPAQMPLSSITVPKATISRVPSSMEGINHELEKVFIKDNGEKEELKALEVPDGRRAPFPPQQRSSSSRGADTQTPLAPGRSSSCSSLSPCPSPACPHGSHDGSPYSADEPLDERDKDSGSSSPLPKFASSPKPNNSYMFKREPPEGCEKIKVFEEITSRQSASLPLFSCPDKNKVNFNPTGSAFCPVKLAGSLQQHSASQPEEEVSSHGPGPSSPLLGAAATAPSIFAPLYPTQVSTSTSTDDPPESAIAPPAHRQEAPSECPAQPQNYAVS</sequence>
<feature type="domain" description="UMA" evidence="3">
    <location>
        <begin position="96"/>
        <end position="144"/>
    </location>
</feature>
<feature type="compositionally biased region" description="Polar residues" evidence="2">
    <location>
        <begin position="211"/>
        <end position="227"/>
    </location>
</feature>
<feature type="compositionally biased region" description="Polar residues" evidence="2">
    <location>
        <begin position="48"/>
        <end position="82"/>
    </location>
</feature>
<feature type="compositionally biased region" description="Basic and acidic residues" evidence="2">
    <location>
        <begin position="7"/>
        <end position="21"/>
    </location>
</feature>
<evidence type="ECO:0000313" key="4">
    <source>
        <dbReference type="EMBL" id="KAK1805688.1"/>
    </source>
</evidence>
<feature type="region of interest" description="Disordered" evidence="2">
    <location>
        <begin position="244"/>
        <end position="284"/>
    </location>
</feature>
<feature type="compositionally biased region" description="Low complexity" evidence="2">
    <location>
        <begin position="172"/>
        <end position="186"/>
    </location>
</feature>
<keyword evidence="1" id="KW-0597">Phosphoprotein</keyword>
<dbReference type="InterPro" id="IPR023340">
    <property type="entry name" value="UMA"/>
</dbReference>
<accession>A0AAD8ZWV3</accession>
<feature type="region of interest" description="Disordered" evidence="2">
    <location>
        <begin position="594"/>
        <end position="613"/>
    </location>
</feature>
<feature type="compositionally biased region" description="Low complexity" evidence="2">
    <location>
        <begin position="711"/>
        <end position="725"/>
    </location>
</feature>
<feature type="region of interest" description="Disordered" evidence="2">
    <location>
        <begin position="208"/>
        <end position="227"/>
    </location>
</feature>
<feature type="region of interest" description="Disordered" evidence="2">
    <location>
        <begin position="158"/>
        <end position="199"/>
    </location>
</feature>
<dbReference type="EMBL" id="JAROKS010000003">
    <property type="protein sequence ID" value="KAK1805688.1"/>
    <property type="molecule type" value="Genomic_DNA"/>
</dbReference>
<gene>
    <name evidence="4" type="ORF">P4O66_019246</name>
</gene>
<feature type="region of interest" description="Disordered" evidence="2">
    <location>
        <begin position="1"/>
        <end position="27"/>
    </location>
</feature>
<organism evidence="4 5">
    <name type="scientific">Electrophorus voltai</name>
    <dbReference type="NCBI Taxonomy" id="2609070"/>
    <lineage>
        <taxon>Eukaryota</taxon>
        <taxon>Metazoa</taxon>
        <taxon>Chordata</taxon>
        <taxon>Craniata</taxon>
        <taxon>Vertebrata</taxon>
        <taxon>Euteleostomi</taxon>
        <taxon>Actinopterygii</taxon>
        <taxon>Neopterygii</taxon>
        <taxon>Teleostei</taxon>
        <taxon>Ostariophysi</taxon>
        <taxon>Gymnotiformes</taxon>
        <taxon>Gymnotoidei</taxon>
        <taxon>Gymnotidae</taxon>
        <taxon>Electrophorus</taxon>
    </lineage>
</organism>
<keyword evidence="5" id="KW-1185">Reference proteome</keyword>
<name>A0AAD8ZWV3_9TELE</name>
<feature type="compositionally biased region" description="Low complexity" evidence="2">
    <location>
        <begin position="845"/>
        <end position="855"/>
    </location>
</feature>
<evidence type="ECO:0000256" key="2">
    <source>
        <dbReference type="SAM" id="MobiDB-lite"/>
    </source>
</evidence>
<dbReference type="Pfam" id="PF15388">
    <property type="entry name" value="FAM117"/>
    <property type="match status" value="1"/>
</dbReference>
<dbReference type="Proteomes" id="UP001239994">
    <property type="component" value="Unassembled WGS sequence"/>
</dbReference>
<feature type="compositionally biased region" description="Basic and acidic residues" evidence="2">
    <location>
        <begin position="603"/>
        <end position="612"/>
    </location>
</feature>
<dbReference type="InterPro" id="IPR026642">
    <property type="entry name" value="Glcci1/FAM117"/>
</dbReference>
<comment type="caution">
    <text evidence="4">The sequence shown here is derived from an EMBL/GenBank/DDBJ whole genome shotgun (WGS) entry which is preliminary data.</text>
</comment>
<dbReference type="PANTHER" id="PTHR14972">
    <property type="entry name" value="AGAP011572-PA"/>
    <property type="match status" value="1"/>
</dbReference>
<feature type="region of interest" description="Disordered" evidence="2">
    <location>
        <begin position="683"/>
        <end position="779"/>
    </location>
</feature>
<reference evidence="4" key="1">
    <citation type="submission" date="2023-03" db="EMBL/GenBank/DDBJ databases">
        <title>Electrophorus voltai genome.</title>
        <authorList>
            <person name="Bian C."/>
        </authorList>
    </citation>
    <scope>NUCLEOTIDE SEQUENCE</scope>
    <source>
        <strain evidence="4">CB-2022</strain>
        <tissue evidence="4">Muscle</tissue>
    </source>
</reference>
<dbReference type="GO" id="GO:0005737">
    <property type="term" value="C:cytoplasm"/>
    <property type="evidence" value="ECO:0007669"/>
    <property type="project" value="TreeGrafter"/>
</dbReference>
<proteinExistence type="predicted"/>
<dbReference type="AlphaFoldDB" id="A0AAD8ZWV3"/>